<feature type="transmembrane region" description="Helical" evidence="1">
    <location>
        <begin position="129"/>
        <end position="151"/>
    </location>
</feature>
<dbReference type="AlphaFoldDB" id="S0FGT9"/>
<evidence type="ECO:0000313" key="3">
    <source>
        <dbReference type="Proteomes" id="UP000014155"/>
    </source>
</evidence>
<dbReference type="eggNOG" id="ENOG5033AZU">
    <property type="taxonomic scope" value="Bacteria"/>
</dbReference>
<dbReference type="STRING" id="1195236.CTER_3836"/>
<evidence type="ECO:0000256" key="1">
    <source>
        <dbReference type="SAM" id="Phobius"/>
    </source>
</evidence>
<keyword evidence="1" id="KW-1133">Transmembrane helix</keyword>
<feature type="transmembrane region" description="Helical" evidence="1">
    <location>
        <begin position="56"/>
        <end position="75"/>
    </location>
</feature>
<keyword evidence="1" id="KW-0812">Transmembrane</keyword>
<keyword evidence="3" id="KW-1185">Reference proteome</keyword>
<keyword evidence="1" id="KW-0472">Membrane</keyword>
<comment type="caution">
    <text evidence="2">The sequence shown here is derived from an EMBL/GenBank/DDBJ whole genome shotgun (WGS) entry which is preliminary data.</text>
</comment>
<name>S0FGT9_RUMCE</name>
<feature type="transmembrane region" description="Helical" evidence="1">
    <location>
        <begin position="21"/>
        <end position="44"/>
    </location>
</feature>
<feature type="transmembrane region" description="Helical" evidence="1">
    <location>
        <begin position="163"/>
        <end position="184"/>
    </location>
</feature>
<organism evidence="2 3">
    <name type="scientific">Ruminiclostridium cellobioparum subsp. termitidis CT1112</name>
    <dbReference type="NCBI Taxonomy" id="1195236"/>
    <lineage>
        <taxon>Bacteria</taxon>
        <taxon>Bacillati</taxon>
        <taxon>Bacillota</taxon>
        <taxon>Clostridia</taxon>
        <taxon>Eubacteriales</taxon>
        <taxon>Oscillospiraceae</taxon>
        <taxon>Ruminiclostridium</taxon>
    </lineage>
</organism>
<dbReference type="EMBL" id="AORV01000054">
    <property type="protein sequence ID" value="EMS70447.1"/>
    <property type="molecule type" value="Genomic_DNA"/>
</dbReference>
<protein>
    <submittedName>
        <fullName evidence="2">Uncharacterized protein</fullName>
    </submittedName>
</protein>
<feature type="transmembrane region" description="Helical" evidence="1">
    <location>
        <begin position="87"/>
        <end position="109"/>
    </location>
</feature>
<proteinExistence type="predicted"/>
<reference evidence="2 3" key="1">
    <citation type="journal article" date="2013" name="Genome Announc.">
        <title>Draft Genome Sequence of the Cellulolytic, Mesophilic, Anaerobic Bacterium Clostridium termitidis Strain CT1112 (DSM 5398).</title>
        <authorList>
            <person name="Lal S."/>
            <person name="Ramachandran U."/>
            <person name="Zhang X."/>
            <person name="Munir R."/>
            <person name="Sparling R."/>
            <person name="Levin D.B."/>
        </authorList>
    </citation>
    <scope>NUCLEOTIDE SEQUENCE [LARGE SCALE GENOMIC DNA]</scope>
    <source>
        <strain evidence="2 3">CT1112</strain>
    </source>
</reference>
<gene>
    <name evidence="2" type="ORF">CTER_3836</name>
</gene>
<accession>S0FGT9</accession>
<evidence type="ECO:0000313" key="2">
    <source>
        <dbReference type="EMBL" id="EMS70447.1"/>
    </source>
</evidence>
<feature type="transmembrane region" description="Helical" evidence="1">
    <location>
        <begin position="204"/>
        <end position="226"/>
    </location>
</feature>
<sequence length="231" mass="26008">MKTNLKSICAITRINFYKTTWIAYWVALLSFASSIIQIFIMYLLNTPDSSQVSEGNELILVIILAAILIPSVNFSRLMHLNGKKADFFWACAINYVIFSAALSLIILVLNLTIDRMLSPVVELLDIIDIFGWTGSGIIFAFFRQFAFYLLLGVALHTLTAIQTFWWGWVVDLIIAAIISVFIPIPMLRKLLIDFFYLIIFNPNPIAHIGACLSLAAGIYALNIPILSRKKI</sequence>
<dbReference type="Proteomes" id="UP000014155">
    <property type="component" value="Unassembled WGS sequence"/>
</dbReference>
<dbReference type="RefSeq" id="WP_004628335.1">
    <property type="nucleotide sequence ID" value="NZ_AORV01000054.1"/>
</dbReference>
<dbReference type="PATRIC" id="fig|1195236.3.peg.4046"/>